<comment type="caution">
    <text evidence="13">The sequence shown here is derived from an EMBL/GenBank/DDBJ whole genome shotgun (WGS) entry which is preliminary data.</text>
</comment>
<dbReference type="InterPro" id="IPR007370">
    <property type="entry name" value="Glu_cys_ligase"/>
</dbReference>
<dbReference type="Gene3D" id="3.30.590.20">
    <property type="match status" value="1"/>
</dbReference>
<dbReference type="SUPFAM" id="SSF55931">
    <property type="entry name" value="Glutamine synthetase/guanido kinase"/>
    <property type="match status" value="1"/>
</dbReference>
<dbReference type="EC" id="6.3.2.2" evidence="3 11"/>
<sequence>MDYHRFCEALLEFITPVDGDIQHMLTLMRDVHRYTARHIGDERMWPLSMPCYIAPGQDIELAQYGTSNIGRLKTLYREGLKIATAR</sequence>
<evidence type="ECO:0000256" key="11">
    <source>
        <dbReference type="RuleBase" id="RU004391"/>
    </source>
</evidence>
<evidence type="ECO:0000256" key="8">
    <source>
        <dbReference type="ARBA" id="ARBA00022840"/>
    </source>
</evidence>
<evidence type="ECO:0000313" key="14">
    <source>
        <dbReference type="Proteomes" id="UP000255050"/>
    </source>
</evidence>
<keyword evidence="6 10" id="KW-0317">Glutathione biosynthesis</keyword>
<reference evidence="13 14" key="1">
    <citation type="submission" date="2018-06" db="EMBL/GenBank/DDBJ databases">
        <authorList>
            <consortium name="Pathogen Informatics"/>
            <person name="Doyle S."/>
        </authorList>
    </citation>
    <scope>NUCLEOTIDE SEQUENCE [LARGE SCALE GENOMIC DNA]</scope>
    <source>
        <strain evidence="13 14">NCTC11694</strain>
    </source>
</reference>
<dbReference type="UniPathway" id="UPA00142">
    <property type="reaction ID" value="UER00209"/>
</dbReference>
<organism evidence="13 14">
    <name type="scientific">Klebsiella michiganensis</name>
    <dbReference type="NCBI Taxonomy" id="1134687"/>
    <lineage>
        <taxon>Bacteria</taxon>
        <taxon>Pseudomonadati</taxon>
        <taxon>Pseudomonadota</taxon>
        <taxon>Gammaproteobacteria</taxon>
        <taxon>Enterobacterales</taxon>
        <taxon>Enterobacteriaceae</taxon>
        <taxon>Klebsiella/Raoultella group</taxon>
        <taxon>Klebsiella</taxon>
    </lineage>
</organism>
<keyword evidence="5 10" id="KW-0436">Ligase</keyword>
<evidence type="ECO:0000256" key="6">
    <source>
        <dbReference type="ARBA" id="ARBA00022684"/>
    </source>
</evidence>
<dbReference type="InterPro" id="IPR006334">
    <property type="entry name" value="Glut_cys_ligase"/>
</dbReference>
<dbReference type="Pfam" id="PF04262">
    <property type="entry name" value="Glu_cys_ligase"/>
    <property type="match status" value="1"/>
</dbReference>
<comment type="catalytic activity">
    <reaction evidence="9 11">
        <text>L-cysteine + L-glutamate + ATP = gamma-L-glutamyl-L-cysteine + ADP + phosphate + H(+)</text>
        <dbReference type="Rhea" id="RHEA:13285"/>
        <dbReference type="ChEBI" id="CHEBI:15378"/>
        <dbReference type="ChEBI" id="CHEBI:29985"/>
        <dbReference type="ChEBI" id="CHEBI:30616"/>
        <dbReference type="ChEBI" id="CHEBI:35235"/>
        <dbReference type="ChEBI" id="CHEBI:43474"/>
        <dbReference type="ChEBI" id="CHEBI:58173"/>
        <dbReference type="ChEBI" id="CHEBI:456216"/>
        <dbReference type="EC" id="6.3.2.2"/>
    </reaction>
</comment>
<dbReference type="GO" id="GO:0046872">
    <property type="term" value="F:metal ion binding"/>
    <property type="evidence" value="ECO:0007669"/>
    <property type="project" value="TreeGrafter"/>
</dbReference>
<evidence type="ECO:0000256" key="4">
    <source>
        <dbReference type="ARBA" id="ARBA00014618"/>
    </source>
</evidence>
<dbReference type="AlphaFoldDB" id="A0A7H4MTG1"/>
<evidence type="ECO:0000256" key="5">
    <source>
        <dbReference type="ARBA" id="ARBA00022598"/>
    </source>
</evidence>
<evidence type="ECO:0000256" key="3">
    <source>
        <dbReference type="ARBA" id="ARBA00012220"/>
    </source>
</evidence>
<dbReference type="EMBL" id="UGJR01000005">
    <property type="protein sequence ID" value="STS99497.1"/>
    <property type="molecule type" value="Genomic_DNA"/>
</dbReference>
<evidence type="ECO:0000259" key="12">
    <source>
        <dbReference type="Pfam" id="PF04262"/>
    </source>
</evidence>
<comment type="pathway">
    <text evidence="1 11">Sulfur metabolism; glutathione biosynthesis; glutathione from L-cysteine and L-glutamate: step 1/2.</text>
</comment>
<keyword evidence="8" id="KW-0067">ATP-binding</keyword>
<gene>
    <name evidence="13" type="primary">gshA_1</name>
    <name evidence="13" type="ORF">NCTC11694_05945</name>
</gene>
<name>A0A7H4MTG1_9ENTR</name>
<feature type="domain" description="Glutamate--cysteine ligase" evidence="12">
    <location>
        <begin position="6"/>
        <end position="81"/>
    </location>
</feature>
<evidence type="ECO:0000256" key="9">
    <source>
        <dbReference type="ARBA" id="ARBA00048819"/>
    </source>
</evidence>
<dbReference type="PANTHER" id="PTHR38761">
    <property type="entry name" value="GLUTAMATE--CYSTEINE LIGASE"/>
    <property type="match status" value="1"/>
</dbReference>
<evidence type="ECO:0000313" key="13">
    <source>
        <dbReference type="EMBL" id="STS99497.1"/>
    </source>
</evidence>
<proteinExistence type="inferred from homology"/>
<dbReference type="GO" id="GO:0004357">
    <property type="term" value="F:glutamate-cysteine ligase activity"/>
    <property type="evidence" value="ECO:0007669"/>
    <property type="project" value="UniProtKB-EC"/>
</dbReference>
<protein>
    <recommendedName>
        <fullName evidence="4 11">Glutamate--cysteine ligase</fullName>
        <ecNumber evidence="3 11">6.3.2.2</ecNumber>
    </recommendedName>
</protein>
<evidence type="ECO:0000256" key="7">
    <source>
        <dbReference type="ARBA" id="ARBA00022741"/>
    </source>
</evidence>
<dbReference type="Proteomes" id="UP000255050">
    <property type="component" value="Unassembled WGS sequence"/>
</dbReference>
<dbReference type="InterPro" id="IPR014746">
    <property type="entry name" value="Gln_synth/guanido_kin_cat_dom"/>
</dbReference>
<evidence type="ECO:0000256" key="10">
    <source>
        <dbReference type="RuleBase" id="RU003544"/>
    </source>
</evidence>
<accession>A0A7H4MTG1</accession>
<dbReference type="GO" id="GO:0006750">
    <property type="term" value="P:glutathione biosynthetic process"/>
    <property type="evidence" value="ECO:0007669"/>
    <property type="project" value="UniProtKB-UniPathway"/>
</dbReference>
<dbReference type="GO" id="GO:0005524">
    <property type="term" value="F:ATP binding"/>
    <property type="evidence" value="ECO:0007669"/>
    <property type="project" value="UniProtKB-KW"/>
</dbReference>
<dbReference type="PANTHER" id="PTHR38761:SF1">
    <property type="entry name" value="GLUTAMATE--CYSTEINE LIGASE"/>
    <property type="match status" value="1"/>
</dbReference>
<keyword evidence="7" id="KW-0547">Nucleotide-binding</keyword>
<dbReference type="GO" id="GO:0005829">
    <property type="term" value="C:cytosol"/>
    <property type="evidence" value="ECO:0007669"/>
    <property type="project" value="TreeGrafter"/>
</dbReference>
<comment type="similarity">
    <text evidence="2">Belongs to the glutamate--cysteine ligase type 1 family. Type 1 subfamily.</text>
</comment>
<evidence type="ECO:0000256" key="1">
    <source>
        <dbReference type="ARBA" id="ARBA00005006"/>
    </source>
</evidence>
<evidence type="ECO:0000256" key="2">
    <source>
        <dbReference type="ARBA" id="ARBA00008772"/>
    </source>
</evidence>